<dbReference type="PRINTS" id="PR00773">
    <property type="entry name" value="GRPEPROTEIN"/>
</dbReference>
<dbReference type="PROSITE" id="PS01071">
    <property type="entry name" value="GRPE"/>
    <property type="match status" value="1"/>
</dbReference>
<comment type="caution">
    <text evidence="5">The sequence shown here is derived from an EMBL/GenBank/DDBJ whole genome shotgun (WGS) entry which is preliminary data.</text>
</comment>
<evidence type="ECO:0000256" key="1">
    <source>
        <dbReference type="ARBA" id="ARBA00009054"/>
    </source>
</evidence>
<dbReference type="GO" id="GO:0051087">
    <property type="term" value="F:protein-folding chaperone binding"/>
    <property type="evidence" value="ECO:0007669"/>
    <property type="project" value="InterPro"/>
</dbReference>
<evidence type="ECO:0000313" key="6">
    <source>
        <dbReference type="Proteomes" id="UP000494206"/>
    </source>
</evidence>
<dbReference type="Gene3D" id="3.90.20.20">
    <property type="match status" value="1"/>
</dbReference>
<name>A0A8S1EP70_9PELO</name>
<dbReference type="InterPro" id="IPR000740">
    <property type="entry name" value="GrpE"/>
</dbReference>
<comment type="function">
    <text evidence="3">Essential component of the PAM complex, a complex required for the translocation of transit peptide-containing proteins from the inner membrane into the mitochondrial matrix in an ATP-dependent manner.</text>
</comment>
<reference evidence="5 6" key="1">
    <citation type="submission" date="2020-04" db="EMBL/GenBank/DDBJ databases">
        <authorList>
            <person name="Laetsch R D."/>
            <person name="Stevens L."/>
            <person name="Kumar S."/>
            <person name="Blaxter L. M."/>
        </authorList>
    </citation>
    <scope>NUCLEOTIDE SEQUENCE [LARGE SCALE GENOMIC DNA]</scope>
</reference>
<keyword evidence="6" id="KW-1185">Reference proteome</keyword>
<dbReference type="CDD" id="cd00446">
    <property type="entry name" value="GrpE"/>
    <property type="match status" value="1"/>
</dbReference>
<dbReference type="GO" id="GO:0051082">
    <property type="term" value="F:unfolded protein binding"/>
    <property type="evidence" value="ECO:0007669"/>
    <property type="project" value="TreeGrafter"/>
</dbReference>
<dbReference type="SUPFAM" id="SSF51064">
    <property type="entry name" value="Head domain of nucleotide exchange factor GrpE"/>
    <property type="match status" value="1"/>
</dbReference>
<keyword evidence="3" id="KW-0496">Mitochondrion</keyword>
<proteinExistence type="inferred from homology"/>
<keyword evidence="2 3" id="KW-0143">Chaperone</keyword>
<dbReference type="PANTHER" id="PTHR21237:SF23">
    <property type="entry name" value="GRPE PROTEIN HOMOLOG, MITOCHONDRIAL"/>
    <property type="match status" value="1"/>
</dbReference>
<dbReference type="AlphaFoldDB" id="A0A8S1EP70"/>
<dbReference type="GO" id="GO:0030150">
    <property type="term" value="P:protein import into mitochondrial matrix"/>
    <property type="evidence" value="ECO:0007669"/>
    <property type="project" value="TreeGrafter"/>
</dbReference>
<evidence type="ECO:0000256" key="2">
    <source>
        <dbReference type="ARBA" id="ARBA00023186"/>
    </source>
</evidence>
<dbReference type="Gene3D" id="2.30.22.10">
    <property type="entry name" value="Head domain of nucleotide exchange factor GrpE"/>
    <property type="match status" value="1"/>
</dbReference>
<dbReference type="OrthoDB" id="201635at2759"/>
<dbReference type="GO" id="GO:0042803">
    <property type="term" value="F:protein homodimerization activity"/>
    <property type="evidence" value="ECO:0007669"/>
    <property type="project" value="InterPro"/>
</dbReference>
<sequence length="242" mass="26845">MFRRSVILLGDIVKSSQHTLKAQRCASISAQCFSATAPNANEDIKFEIKRDGKRLKGAEYEEAVLSVIQGEDKSLIPKPAFDVLLKEYDTLLDEAFEATDKYKRSLAETENVRRRGIKQTEDAKVFAIQGFCKDLLEVADILDIAVKSVKDEDLSAGGKPLKDLFEGVSMTRTVLLKTFEKHGLVAVDPTNEKFDPNMHEAVFQIPAANAKQKPGFIEVCTKIGFTLKDRPVRPAQVGVVTD</sequence>
<dbReference type="HAMAP" id="MF_01151">
    <property type="entry name" value="GrpE"/>
    <property type="match status" value="1"/>
</dbReference>
<dbReference type="EMBL" id="CADEPM010000003">
    <property type="protein sequence ID" value="CAB3403110.1"/>
    <property type="molecule type" value="Genomic_DNA"/>
</dbReference>
<evidence type="ECO:0000313" key="5">
    <source>
        <dbReference type="EMBL" id="CAB3403110.1"/>
    </source>
</evidence>
<accession>A0A8S1EP70</accession>
<comment type="similarity">
    <text evidence="1 4">Belongs to the GrpE family.</text>
</comment>
<organism evidence="5 6">
    <name type="scientific">Caenorhabditis bovis</name>
    <dbReference type="NCBI Taxonomy" id="2654633"/>
    <lineage>
        <taxon>Eukaryota</taxon>
        <taxon>Metazoa</taxon>
        <taxon>Ecdysozoa</taxon>
        <taxon>Nematoda</taxon>
        <taxon>Chromadorea</taxon>
        <taxon>Rhabditida</taxon>
        <taxon>Rhabditina</taxon>
        <taxon>Rhabditomorpha</taxon>
        <taxon>Rhabditoidea</taxon>
        <taxon>Rhabditidae</taxon>
        <taxon>Peloderinae</taxon>
        <taxon>Caenorhabditis</taxon>
    </lineage>
</organism>
<protein>
    <recommendedName>
        <fullName evidence="3">GrpE protein homolog</fullName>
    </recommendedName>
</protein>
<dbReference type="GO" id="GO:0000774">
    <property type="term" value="F:adenyl-nucleotide exchange factor activity"/>
    <property type="evidence" value="ECO:0007669"/>
    <property type="project" value="InterPro"/>
</dbReference>
<dbReference type="InterPro" id="IPR013805">
    <property type="entry name" value="GrpE_CC"/>
</dbReference>
<dbReference type="PANTHER" id="PTHR21237">
    <property type="entry name" value="GRPE PROTEIN"/>
    <property type="match status" value="1"/>
</dbReference>
<dbReference type="Proteomes" id="UP000494206">
    <property type="component" value="Unassembled WGS sequence"/>
</dbReference>
<evidence type="ECO:0000256" key="3">
    <source>
        <dbReference type="RuleBase" id="RU000640"/>
    </source>
</evidence>
<evidence type="ECO:0000256" key="4">
    <source>
        <dbReference type="RuleBase" id="RU004478"/>
    </source>
</evidence>
<dbReference type="GO" id="GO:0006457">
    <property type="term" value="P:protein folding"/>
    <property type="evidence" value="ECO:0007669"/>
    <property type="project" value="InterPro"/>
</dbReference>
<dbReference type="GO" id="GO:0001405">
    <property type="term" value="C:PAM complex, Tim23 associated import motor"/>
    <property type="evidence" value="ECO:0007669"/>
    <property type="project" value="TreeGrafter"/>
</dbReference>
<dbReference type="Pfam" id="PF01025">
    <property type="entry name" value="GrpE"/>
    <property type="match status" value="1"/>
</dbReference>
<comment type="subcellular location">
    <subcellularLocation>
        <location evidence="3">Mitochondrion matrix</location>
    </subcellularLocation>
</comment>
<gene>
    <name evidence="5" type="ORF">CBOVIS_LOCUS5627</name>
</gene>
<dbReference type="InterPro" id="IPR009012">
    <property type="entry name" value="GrpE_head"/>
</dbReference>
<dbReference type="SUPFAM" id="SSF58014">
    <property type="entry name" value="Coiled-coil domain of nucleotide exchange factor GrpE"/>
    <property type="match status" value="1"/>
</dbReference>